<accession>A0ABP3ZR75</accession>
<dbReference type="RefSeq" id="WP_343950038.1">
    <property type="nucleotide sequence ID" value="NZ_BAAAHQ010000011.1"/>
</dbReference>
<keyword evidence="2 6" id="KW-0812">Transmembrane</keyword>
<evidence type="ECO:0000256" key="1">
    <source>
        <dbReference type="ARBA" id="ARBA00004141"/>
    </source>
</evidence>
<dbReference type="InterPro" id="IPR007016">
    <property type="entry name" value="O-antigen_ligase-rel_domated"/>
</dbReference>
<feature type="transmembrane region" description="Helical" evidence="6">
    <location>
        <begin position="247"/>
        <end position="267"/>
    </location>
</feature>
<feature type="transmembrane region" description="Helical" evidence="6">
    <location>
        <begin position="131"/>
        <end position="152"/>
    </location>
</feature>
<dbReference type="Proteomes" id="UP001501578">
    <property type="component" value="Unassembled WGS sequence"/>
</dbReference>
<dbReference type="PANTHER" id="PTHR37422">
    <property type="entry name" value="TEICHURONIC ACID BIOSYNTHESIS PROTEIN TUAE"/>
    <property type="match status" value="1"/>
</dbReference>
<keyword evidence="8" id="KW-0436">Ligase</keyword>
<evidence type="ECO:0000313" key="8">
    <source>
        <dbReference type="EMBL" id="GAA0924722.1"/>
    </source>
</evidence>
<feature type="transmembrane region" description="Helical" evidence="6">
    <location>
        <begin position="49"/>
        <end position="68"/>
    </location>
</feature>
<evidence type="ECO:0000313" key="9">
    <source>
        <dbReference type="Proteomes" id="UP001501578"/>
    </source>
</evidence>
<feature type="transmembrane region" description="Helical" evidence="6">
    <location>
        <begin position="201"/>
        <end position="217"/>
    </location>
</feature>
<reference evidence="9" key="1">
    <citation type="journal article" date="2019" name="Int. J. Syst. Evol. Microbiol.">
        <title>The Global Catalogue of Microorganisms (GCM) 10K type strain sequencing project: providing services to taxonomists for standard genome sequencing and annotation.</title>
        <authorList>
            <consortium name="The Broad Institute Genomics Platform"/>
            <consortium name="The Broad Institute Genome Sequencing Center for Infectious Disease"/>
            <person name="Wu L."/>
            <person name="Ma J."/>
        </authorList>
    </citation>
    <scope>NUCLEOTIDE SEQUENCE [LARGE SCALE GENOMIC DNA]</scope>
    <source>
        <strain evidence="9">JCM 11136</strain>
    </source>
</reference>
<sequence>MHPALLYQSAAPDAAARRRRLLSRPSLLAALTVVMACVPQSRAGTDVNVSYADLAAATLILAAAITVLRNRPRLSRRLWILGPPALAVTAATLATADMLSALPGWLRFLQIFVLVPLAMAVAVRDALDRRIVLGTVLAAALAEAAVGCWQAATGTGASFAGQLVRAVGTFGAVDVMGMASVVSYGLVIALALALEGRGRQRWWGLALVITLTPALVLSLSRGAWLAFALTALVMTALSSWRTALRLVATGACVAVLAVGLGLGGSTLTQRVTSITTSFTQPDQSVLDRYGLWAAAVGMWHDHMLVGVGPRGFAEHRDTYAPVHVSAASDTADPDHGYRRQQLLSPHNMYLLVLSEQGILGLSAFLLLGCGLLAWSARGLRTRAPARPVGPGPGRSHRRGAPRPREDAELPWASGERRLMSLTATGFLVWQLTHFCYGDVGGPPTVVMAVMTGFTLAWAVRADGVAAR</sequence>
<protein>
    <submittedName>
        <fullName evidence="8">O-antigen ligase family protein</fullName>
    </submittedName>
</protein>
<feature type="transmembrane region" description="Helical" evidence="6">
    <location>
        <begin position="172"/>
        <end position="194"/>
    </location>
</feature>
<keyword evidence="9" id="KW-1185">Reference proteome</keyword>
<feature type="domain" description="O-antigen ligase-related" evidence="7">
    <location>
        <begin position="207"/>
        <end position="365"/>
    </location>
</feature>
<dbReference type="Pfam" id="PF04932">
    <property type="entry name" value="Wzy_C"/>
    <property type="match status" value="1"/>
</dbReference>
<dbReference type="GO" id="GO:0016874">
    <property type="term" value="F:ligase activity"/>
    <property type="evidence" value="ECO:0007669"/>
    <property type="project" value="UniProtKB-KW"/>
</dbReference>
<keyword evidence="3 6" id="KW-1133">Transmembrane helix</keyword>
<proteinExistence type="predicted"/>
<gene>
    <name evidence="8" type="ORF">GCM10009560_25680</name>
</gene>
<dbReference type="PANTHER" id="PTHR37422:SF13">
    <property type="entry name" value="LIPOPOLYSACCHARIDE BIOSYNTHESIS PROTEIN PA4999-RELATED"/>
    <property type="match status" value="1"/>
</dbReference>
<evidence type="ECO:0000259" key="7">
    <source>
        <dbReference type="Pfam" id="PF04932"/>
    </source>
</evidence>
<name>A0ABP3ZR75_9ACTN</name>
<evidence type="ECO:0000256" key="4">
    <source>
        <dbReference type="ARBA" id="ARBA00023136"/>
    </source>
</evidence>
<comment type="caution">
    <text evidence="8">The sequence shown here is derived from an EMBL/GenBank/DDBJ whole genome shotgun (WGS) entry which is preliminary data.</text>
</comment>
<feature type="transmembrane region" description="Helical" evidence="6">
    <location>
        <begin position="26"/>
        <end position="43"/>
    </location>
</feature>
<dbReference type="InterPro" id="IPR051533">
    <property type="entry name" value="WaaL-like"/>
</dbReference>
<feature type="region of interest" description="Disordered" evidence="5">
    <location>
        <begin position="383"/>
        <end position="409"/>
    </location>
</feature>
<organism evidence="8 9">
    <name type="scientific">Nonomuraea longicatena</name>
    <dbReference type="NCBI Taxonomy" id="83682"/>
    <lineage>
        <taxon>Bacteria</taxon>
        <taxon>Bacillati</taxon>
        <taxon>Actinomycetota</taxon>
        <taxon>Actinomycetes</taxon>
        <taxon>Streptosporangiales</taxon>
        <taxon>Streptosporangiaceae</taxon>
        <taxon>Nonomuraea</taxon>
    </lineage>
</organism>
<comment type="subcellular location">
    <subcellularLocation>
        <location evidence="1">Membrane</location>
        <topology evidence="1">Multi-pass membrane protein</topology>
    </subcellularLocation>
</comment>
<feature type="transmembrane region" description="Helical" evidence="6">
    <location>
        <begin position="357"/>
        <end position="376"/>
    </location>
</feature>
<feature type="transmembrane region" description="Helical" evidence="6">
    <location>
        <begin position="80"/>
        <end position="99"/>
    </location>
</feature>
<evidence type="ECO:0000256" key="2">
    <source>
        <dbReference type="ARBA" id="ARBA00022692"/>
    </source>
</evidence>
<evidence type="ECO:0000256" key="6">
    <source>
        <dbReference type="SAM" id="Phobius"/>
    </source>
</evidence>
<feature type="transmembrane region" description="Helical" evidence="6">
    <location>
        <begin position="105"/>
        <end position="124"/>
    </location>
</feature>
<evidence type="ECO:0000256" key="3">
    <source>
        <dbReference type="ARBA" id="ARBA00022989"/>
    </source>
</evidence>
<evidence type="ECO:0000256" key="5">
    <source>
        <dbReference type="SAM" id="MobiDB-lite"/>
    </source>
</evidence>
<keyword evidence="4 6" id="KW-0472">Membrane</keyword>
<dbReference type="EMBL" id="BAAAHQ010000011">
    <property type="protein sequence ID" value="GAA0924722.1"/>
    <property type="molecule type" value="Genomic_DNA"/>
</dbReference>